<dbReference type="RefSeq" id="WP_219293577.1">
    <property type="nucleotide sequence ID" value="NZ_RPHB01000011.1"/>
</dbReference>
<dbReference type="Proteomes" id="UP000727490">
    <property type="component" value="Unassembled WGS sequence"/>
</dbReference>
<reference evidence="1 2" key="1">
    <citation type="journal article" date="2020" name="Syst. Appl. Microbiol.">
        <title>Arthrospiribacter ruber gen. nov., sp. nov., a novel bacterium isolated from Arthrospira cultures.</title>
        <authorList>
            <person name="Waleron M."/>
            <person name="Misztak A."/>
            <person name="Waleron M.M."/>
            <person name="Furmaniak M."/>
            <person name="Mrozik A."/>
            <person name="Waleron K."/>
        </authorList>
    </citation>
    <scope>NUCLEOTIDE SEQUENCE [LARGE SCALE GENOMIC DNA]</scope>
    <source>
        <strain evidence="1 2">DPMB0001</strain>
    </source>
</reference>
<sequence>MDEVERLIPQECPMYDIANKSQEKREQNLIQLKTYFAHLYRNSNINGEIKTAEELRVNSKDSLFESKDDRVNPKIAMLSEKRKFRRILKSDYKEYADIFIYYKYFTQQYHFSGHSNLHAGQDSSDENYHNLVWCTYRMTDFVKLQIQEIVGDRRYEEKIHQIQTQLTDCLKPTIQD</sequence>
<protein>
    <submittedName>
        <fullName evidence="1">Uncharacterized protein</fullName>
    </submittedName>
</protein>
<accession>A0A951MD20</accession>
<keyword evidence="2" id="KW-1185">Reference proteome</keyword>
<proteinExistence type="predicted"/>
<evidence type="ECO:0000313" key="2">
    <source>
        <dbReference type="Proteomes" id="UP000727490"/>
    </source>
</evidence>
<gene>
    <name evidence="1" type="ORF">EGN73_19775</name>
</gene>
<dbReference type="EMBL" id="RPHB01000011">
    <property type="protein sequence ID" value="MBW3470036.1"/>
    <property type="molecule type" value="Genomic_DNA"/>
</dbReference>
<name>A0A951MD20_9BACT</name>
<dbReference type="AlphaFoldDB" id="A0A951MD20"/>
<evidence type="ECO:0000313" key="1">
    <source>
        <dbReference type="EMBL" id="MBW3470036.1"/>
    </source>
</evidence>
<organism evidence="1 2">
    <name type="scientific">Arthrospiribacter ruber</name>
    <dbReference type="NCBI Taxonomy" id="2487934"/>
    <lineage>
        <taxon>Bacteria</taxon>
        <taxon>Pseudomonadati</taxon>
        <taxon>Bacteroidota</taxon>
        <taxon>Cytophagia</taxon>
        <taxon>Cytophagales</taxon>
        <taxon>Cyclobacteriaceae</taxon>
        <taxon>Arthrospiribacter</taxon>
    </lineage>
</organism>
<comment type="caution">
    <text evidence="1">The sequence shown here is derived from an EMBL/GenBank/DDBJ whole genome shotgun (WGS) entry which is preliminary data.</text>
</comment>